<sequence>MINMHGEESKLAIVDADGLIGLMSKDDKHHSKCIEINNFLNAQGFRLLIPYGIVLEASTAVARAEDPKKPILAHKLLVTFQQASEPSHFDLNVGITVSKLYNPQASAKHTPFDHYVLALAKQNNIRYVFSFDQFYAMNGLVLLEDLL</sequence>
<accession>A0A1F7GAS4</accession>
<dbReference type="Gene3D" id="3.40.50.1010">
    <property type="entry name" value="5'-nuclease"/>
    <property type="match status" value="1"/>
</dbReference>
<evidence type="ECO:0008006" key="3">
    <source>
        <dbReference type="Google" id="ProtNLM"/>
    </source>
</evidence>
<evidence type="ECO:0000313" key="2">
    <source>
        <dbReference type="Proteomes" id="UP000178372"/>
    </source>
</evidence>
<dbReference type="SUPFAM" id="SSF88723">
    <property type="entry name" value="PIN domain-like"/>
    <property type="match status" value="1"/>
</dbReference>
<organism evidence="1 2">
    <name type="scientific">Candidatus Roizmanbacteria bacterium RIFCSPHIGHO2_01_FULL_39_12b</name>
    <dbReference type="NCBI Taxonomy" id="1802030"/>
    <lineage>
        <taxon>Bacteria</taxon>
        <taxon>Candidatus Roizmaniibacteriota</taxon>
    </lineage>
</organism>
<reference evidence="1 2" key="1">
    <citation type="journal article" date="2016" name="Nat. Commun.">
        <title>Thousands of microbial genomes shed light on interconnected biogeochemical processes in an aquifer system.</title>
        <authorList>
            <person name="Anantharaman K."/>
            <person name="Brown C.T."/>
            <person name="Hug L.A."/>
            <person name="Sharon I."/>
            <person name="Castelle C.J."/>
            <person name="Probst A.J."/>
            <person name="Thomas B.C."/>
            <person name="Singh A."/>
            <person name="Wilkins M.J."/>
            <person name="Karaoz U."/>
            <person name="Brodie E.L."/>
            <person name="Williams K.H."/>
            <person name="Hubbard S.S."/>
            <person name="Banfield J.F."/>
        </authorList>
    </citation>
    <scope>NUCLEOTIDE SEQUENCE [LARGE SCALE GENOMIC DNA]</scope>
</reference>
<evidence type="ECO:0000313" key="1">
    <source>
        <dbReference type="EMBL" id="OGK15966.1"/>
    </source>
</evidence>
<dbReference type="EMBL" id="MFZF01000022">
    <property type="protein sequence ID" value="OGK15966.1"/>
    <property type="molecule type" value="Genomic_DNA"/>
</dbReference>
<comment type="caution">
    <text evidence="1">The sequence shown here is derived from an EMBL/GenBank/DDBJ whole genome shotgun (WGS) entry which is preliminary data.</text>
</comment>
<dbReference type="InterPro" id="IPR029060">
    <property type="entry name" value="PIN-like_dom_sf"/>
</dbReference>
<name>A0A1F7GAS4_9BACT</name>
<dbReference type="Proteomes" id="UP000178372">
    <property type="component" value="Unassembled WGS sequence"/>
</dbReference>
<proteinExistence type="predicted"/>
<dbReference type="AlphaFoldDB" id="A0A1F7GAS4"/>
<gene>
    <name evidence="1" type="ORF">A2690_00740</name>
</gene>
<protein>
    <recommendedName>
        <fullName evidence="3">PIN domain-containing protein</fullName>
    </recommendedName>
</protein>